<evidence type="ECO:0000313" key="2">
    <source>
        <dbReference type="Proteomes" id="UP000594638"/>
    </source>
</evidence>
<comment type="caution">
    <text evidence="1">The sequence shown here is derived from an EMBL/GenBank/DDBJ whole genome shotgun (WGS) entry which is preliminary data.</text>
</comment>
<protein>
    <submittedName>
        <fullName evidence="1">Uncharacterized protein</fullName>
    </submittedName>
</protein>
<gene>
    <name evidence="1" type="ORF">OLEA9_A051998</name>
</gene>
<evidence type="ECO:0000313" key="1">
    <source>
        <dbReference type="EMBL" id="CAA2997857.1"/>
    </source>
</evidence>
<sequence length="297" mass="33237">MSNRESGGGSVYREERASIGVVVFCTSRKSASYDEDKDRRSAMVRRRQRQEIMRRLLMKYREGKATTYSYTVRSTSVDGGANNSNRVEEVENEEGRICLLVEIMDGAHMFVINGVYTFGMLVPIGCKYVCLVETIMSEMKLDKRVTRLKIEYVADLECHQYGLFWMPHYGNYAELLCEGAGFWGCRTSLIIQGRKRNGMFGGIHSGHKLFFQLFNFHPIVPATIEDSSGASTCGRVPSSGAGSTPKSTRLASKSSVTLGEKLLCSVYSKIFVHGLPLWALPFVGLINFEGYVNSHLI</sequence>
<dbReference type="Gramene" id="OE9A051998T1">
    <property type="protein sequence ID" value="OE9A051998C1"/>
    <property type="gene ID" value="OE9A051998"/>
</dbReference>
<dbReference type="EMBL" id="CACTIH010005571">
    <property type="protein sequence ID" value="CAA2997857.1"/>
    <property type="molecule type" value="Genomic_DNA"/>
</dbReference>
<dbReference type="Proteomes" id="UP000594638">
    <property type="component" value="Unassembled WGS sequence"/>
</dbReference>
<organism evidence="1 2">
    <name type="scientific">Olea europaea subsp. europaea</name>
    <dbReference type="NCBI Taxonomy" id="158383"/>
    <lineage>
        <taxon>Eukaryota</taxon>
        <taxon>Viridiplantae</taxon>
        <taxon>Streptophyta</taxon>
        <taxon>Embryophyta</taxon>
        <taxon>Tracheophyta</taxon>
        <taxon>Spermatophyta</taxon>
        <taxon>Magnoliopsida</taxon>
        <taxon>eudicotyledons</taxon>
        <taxon>Gunneridae</taxon>
        <taxon>Pentapetalae</taxon>
        <taxon>asterids</taxon>
        <taxon>lamiids</taxon>
        <taxon>Lamiales</taxon>
        <taxon>Oleaceae</taxon>
        <taxon>Oleeae</taxon>
        <taxon>Olea</taxon>
    </lineage>
</organism>
<name>A0A8S0SZF5_OLEEU</name>
<reference evidence="1 2" key="1">
    <citation type="submission" date="2019-12" db="EMBL/GenBank/DDBJ databases">
        <authorList>
            <person name="Alioto T."/>
            <person name="Alioto T."/>
            <person name="Gomez Garrido J."/>
        </authorList>
    </citation>
    <scope>NUCLEOTIDE SEQUENCE [LARGE SCALE GENOMIC DNA]</scope>
</reference>
<proteinExistence type="predicted"/>
<keyword evidence="2" id="KW-1185">Reference proteome</keyword>
<accession>A0A8S0SZF5</accession>
<dbReference type="AlphaFoldDB" id="A0A8S0SZF5"/>